<dbReference type="Pfam" id="PF19310">
    <property type="entry name" value="TOP_N"/>
    <property type="match status" value="1"/>
</dbReference>
<comment type="catalytic activity">
    <reaction evidence="7">
        <text>Hydrolysis of oligopeptides, with broad specificity. Gly or Ala commonly occur as P1 or P1' residues, but more distant residues are also important, as is shown by the fact that Z-Gly-Pro-Gly-|-Gly-Pro-Ala is cleaved, but not Z-(Gly)(5).</text>
        <dbReference type="EC" id="3.4.24.70"/>
    </reaction>
</comment>
<feature type="domain" description="Oligopeptidase A N-terminal" evidence="11">
    <location>
        <begin position="40"/>
        <end position="156"/>
    </location>
</feature>
<dbReference type="GO" id="GO:0006508">
    <property type="term" value="P:proteolysis"/>
    <property type="evidence" value="ECO:0007669"/>
    <property type="project" value="UniProtKB-KW"/>
</dbReference>
<accession>A0A6G0XMZ2</accession>
<dbReference type="PANTHER" id="PTHR11804">
    <property type="entry name" value="PROTEASE M3 THIMET OLIGOPEPTIDASE-RELATED"/>
    <property type="match status" value="1"/>
</dbReference>
<comment type="caution">
    <text evidence="12">The sequence shown here is derived from an EMBL/GenBank/DDBJ whole genome shotgun (WGS) entry which is preliminary data.</text>
</comment>
<evidence type="ECO:0000256" key="1">
    <source>
        <dbReference type="ARBA" id="ARBA00006040"/>
    </source>
</evidence>
<dbReference type="Proteomes" id="UP000481153">
    <property type="component" value="Unassembled WGS sequence"/>
</dbReference>
<dbReference type="Gene3D" id="1.10.1370.10">
    <property type="entry name" value="Neurolysin, domain 3"/>
    <property type="match status" value="1"/>
</dbReference>
<dbReference type="InterPro" id="IPR034005">
    <property type="entry name" value="M3A_DCP"/>
</dbReference>
<dbReference type="GO" id="GO:0004222">
    <property type="term" value="F:metalloendopeptidase activity"/>
    <property type="evidence" value="ECO:0007669"/>
    <property type="project" value="UniProtKB-EC"/>
</dbReference>
<dbReference type="InterPro" id="IPR045090">
    <property type="entry name" value="Pept_M3A_M3B"/>
</dbReference>
<evidence type="ECO:0000256" key="3">
    <source>
        <dbReference type="ARBA" id="ARBA00022723"/>
    </source>
</evidence>
<evidence type="ECO:0000256" key="9">
    <source>
        <dbReference type="RuleBase" id="RU003435"/>
    </source>
</evidence>
<proteinExistence type="inferred from homology"/>
<dbReference type="AlphaFoldDB" id="A0A6G0XMZ2"/>
<keyword evidence="2 9" id="KW-0645">Protease</keyword>
<evidence type="ECO:0000313" key="12">
    <source>
        <dbReference type="EMBL" id="KAF0741754.1"/>
    </source>
</evidence>
<evidence type="ECO:0000259" key="10">
    <source>
        <dbReference type="Pfam" id="PF01432"/>
    </source>
</evidence>
<dbReference type="GO" id="GO:0006518">
    <property type="term" value="P:peptide metabolic process"/>
    <property type="evidence" value="ECO:0007669"/>
    <property type="project" value="TreeGrafter"/>
</dbReference>
<dbReference type="EMBL" id="VJMJ01000035">
    <property type="protein sequence ID" value="KAF0741754.1"/>
    <property type="molecule type" value="Genomic_DNA"/>
</dbReference>
<dbReference type="InterPro" id="IPR001567">
    <property type="entry name" value="Pept_M3A_M3B_dom"/>
</dbReference>
<keyword evidence="5 9" id="KW-0862">Zinc</keyword>
<protein>
    <recommendedName>
        <fullName evidence="8">oligopeptidase A</fullName>
        <ecNumber evidence="8">3.4.24.70</ecNumber>
    </recommendedName>
</protein>
<evidence type="ECO:0000256" key="8">
    <source>
        <dbReference type="ARBA" id="ARBA00026100"/>
    </source>
</evidence>
<comment type="cofactor">
    <cofactor evidence="9">
        <name>Zn(2+)</name>
        <dbReference type="ChEBI" id="CHEBI:29105"/>
    </cofactor>
    <text evidence="9">Binds 1 zinc ion.</text>
</comment>
<dbReference type="GO" id="GO:0046872">
    <property type="term" value="F:metal ion binding"/>
    <property type="evidence" value="ECO:0007669"/>
    <property type="project" value="UniProtKB-UniRule"/>
</dbReference>
<feature type="domain" description="Peptidase M3A/M3B catalytic" evidence="10">
    <location>
        <begin position="234"/>
        <end position="690"/>
    </location>
</feature>
<dbReference type="InterPro" id="IPR024077">
    <property type="entry name" value="Neurolysin/TOP_dom2"/>
</dbReference>
<keyword evidence="4 9" id="KW-0378">Hydrolase</keyword>
<evidence type="ECO:0000256" key="5">
    <source>
        <dbReference type="ARBA" id="ARBA00022833"/>
    </source>
</evidence>
<organism evidence="12 13">
    <name type="scientific">Aphanomyces euteiches</name>
    <dbReference type="NCBI Taxonomy" id="100861"/>
    <lineage>
        <taxon>Eukaryota</taxon>
        <taxon>Sar</taxon>
        <taxon>Stramenopiles</taxon>
        <taxon>Oomycota</taxon>
        <taxon>Saprolegniomycetes</taxon>
        <taxon>Saprolegniales</taxon>
        <taxon>Verrucalvaceae</taxon>
        <taxon>Aphanomyces</taxon>
    </lineage>
</organism>
<name>A0A6G0XMZ2_9STRA</name>
<dbReference type="Gene3D" id="1.10.1370.40">
    <property type="match status" value="1"/>
</dbReference>
<dbReference type="Pfam" id="PF01432">
    <property type="entry name" value="Peptidase_M3"/>
    <property type="match status" value="1"/>
</dbReference>
<reference evidence="12 13" key="1">
    <citation type="submission" date="2019-07" db="EMBL/GenBank/DDBJ databases">
        <title>Genomics analysis of Aphanomyces spp. identifies a new class of oomycete effector associated with host adaptation.</title>
        <authorList>
            <person name="Gaulin E."/>
        </authorList>
    </citation>
    <scope>NUCLEOTIDE SEQUENCE [LARGE SCALE GENOMIC DNA]</scope>
    <source>
        <strain evidence="12 13">ATCC 201684</strain>
    </source>
</reference>
<evidence type="ECO:0000256" key="7">
    <source>
        <dbReference type="ARBA" id="ARBA00024603"/>
    </source>
</evidence>
<keyword evidence="13" id="KW-1185">Reference proteome</keyword>
<evidence type="ECO:0000313" key="13">
    <source>
        <dbReference type="Proteomes" id="UP000481153"/>
    </source>
</evidence>
<comment type="similarity">
    <text evidence="1 9">Belongs to the peptidase M3 family.</text>
</comment>
<gene>
    <name evidence="12" type="ORF">Ae201684_003124</name>
</gene>
<dbReference type="SUPFAM" id="SSF55486">
    <property type="entry name" value="Metalloproteases ('zincins'), catalytic domain"/>
    <property type="match status" value="1"/>
</dbReference>
<dbReference type="Gene3D" id="3.40.390.10">
    <property type="entry name" value="Collagenase (Catalytic Domain)"/>
    <property type="match status" value="1"/>
</dbReference>
<dbReference type="InterPro" id="IPR024079">
    <property type="entry name" value="MetalloPept_cat_dom_sf"/>
</dbReference>
<dbReference type="EC" id="3.4.24.70" evidence="8"/>
<keyword evidence="3 9" id="KW-0479">Metal-binding</keyword>
<keyword evidence="6 9" id="KW-0482">Metalloprotease</keyword>
<dbReference type="VEuPathDB" id="FungiDB:AeMF1_005108"/>
<evidence type="ECO:0000256" key="6">
    <source>
        <dbReference type="ARBA" id="ARBA00023049"/>
    </source>
</evidence>
<sequence length="692" mass="78794">MINPLTKCVEDYALPPFAQIRPSHIVPAVCTAIREYALDLNAIEDDLAFLEDDITWESVMDRLEIIDDPLNRLWRIVFHLSNVANSAELREAKAEVQAEVLAIQSRRLQSVEIFEAMQTLRDGPQWSELTSEQQRILDRALLEMKLNGVALAGGAREQFNEIDVRLKDLSDIFSNNVLDSTKSSTLLFHDRSQLDGVPECSLAEFARDAVASGHDGATAANGPYAVNVTKSLTVLKTCSNRATREAIYRAQRLIASSEPHDNTPVIQEMLQLRQEKAQLLGYTTFAEMNLADKMAPSVQVVQETLRELRDNCFAIAAVEVDEVNAFAEVHGQTAPVETWDIKYWVERMRKEKYAIDDEVIRLYFPLSTVLPRIFEFLTKLFGISFETADESEETWHPDVLFYQIRAKEQPGEPVIAQFYLDLFARPGEKMKMSWIEVVASRSRVLRSDKNNVRIPVFALMFNYLPPARCYLNVSNLFVVVGFGLRFGLTSADHTGASRPHGIEWDVVSFSSQFMRNFSYHRETLQSISSHVETGEQLPDELFDKILEARSFMRAFNFAAVFLEIAACDIALHHEYDPYSESESIFDVFRRTSEEFTLLPPFPDDKSVCSIMHIFPGPYPSCYYSYLWSEMLAADAYASFAEAKSESEWMALGRKYRDTILAMTGPAHPLEAFERFRGRLPTTEGLLKQYNLE</sequence>
<dbReference type="CDD" id="cd06456">
    <property type="entry name" value="M3A_DCP"/>
    <property type="match status" value="1"/>
</dbReference>
<evidence type="ECO:0000259" key="11">
    <source>
        <dbReference type="Pfam" id="PF19310"/>
    </source>
</evidence>
<dbReference type="InterPro" id="IPR045666">
    <property type="entry name" value="OpdA_N"/>
</dbReference>
<evidence type="ECO:0000256" key="4">
    <source>
        <dbReference type="ARBA" id="ARBA00022801"/>
    </source>
</evidence>
<dbReference type="PANTHER" id="PTHR11804:SF83">
    <property type="entry name" value="LD37516P"/>
    <property type="match status" value="1"/>
</dbReference>
<evidence type="ECO:0000256" key="2">
    <source>
        <dbReference type="ARBA" id="ARBA00022670"/>
    </source>
</evidence>